<dbReference type="OMA" id="YQLGYAQ"/>
<evidence type="ECO:0000313" key="2">
    <source>
        <dbReference type="Proteomes" id="UP000887568"/>
    </source>
</evidence>
<dbReference type="EnsemblMetazoa" id="XM_038215387.1">
    <property type="protein sequence ID" value="XP_038071315.1"/>
    <property type="gene ID" value="LOC119740171"/>
</dbReference>
<sequence length="144" mass="16137">MADLTVATPDEDIFDSIVMAEERFHEDGFTEGFAAGKIAGDQEGFKMGQVKGRQIGSEYGFYLGFVATWLQLVKEDPGLAKKNVVKTLDVLNAMLASFKVNDINNESYWDDLKKIRDKFKQVASLLGVKLDFTDEKTQQPPMSF</sequence>
<dbReference type="InterPro" id="IPR052436">
    <property type="entry name" value="LTO1_adapter"/>
</dbReference>
<dbReference type="RefSeq" id="XP_038071315.1">
    <property type="nucleotide sequence ID" value="XM_038215387.1"/>
</dbReference>
<name>A0A914B689_PATMI</name>
<evidence type="ECO:0000313" key="1">
    <source>
        <dbReference type="EnsemblMetazoa" id="XP_038071315.1"/>
    </source>
</evidence>
<dbReference type="AlphaFoldDB" id="A0A914B689"/>
<proteinExistence type="predicted"/>
<dbReference type="GeneID" id="119740171"/>
<accession>A0A914B689</accession>
<protein>
    <submittedName>
        <fullName evidence="1">Uncharacterized protein</fullName>
    </submittedName>
</protein>
<dbReference type="PANTHER" id="PTHR28532:SF1">
    <property type="entry name" value="ORAL CANCER OVEREXPRESSED 1"/>
    <property type="match status" value="1"/>
</dbReference>
<keyword evidence="2" id="KW-1185">Reference proteome</keyword>
<reference evidence="1" key="1">
    <citation type="submission" date="2022-11" db="UniProtKB">
        <authorList>
            <consortium name="EnsemblMetazoa"/>
        </authorList>
    </citation>
    <scope>IDENTIFICATION</scope>
</reference>
<dbReference type="Proteomes" id="UP000887568">
    <property type="component" value="Unplaced"/>
</dbReference>
<dbReference type="OrthoDB" id="48036at2759"/>
<dbReference type="PANTHER" id="PTHR28532">
    <property type="entry name" value="GEO13458P1"/>
    <property type="match status" value="1"/>
</dbReference>
<organism evidence="1 2">
    <name type="scientific">Patiria miniata</name>
    <name type="common">Bat star</name>
    <name type="synonym">Asterina miniata</name>
    <dbReference type="NCBI Taxonomy" id="46514"/>
    <lineage>
        <taxon>Eukaryota</taxon>
        <taxon>Metazoa</taxon>
        <taxon>Echinodermata</taxon>
        <taxon>Eleutherozoa</taxon>
        <taxon>Asterozoa</taxon>
        <taxon>Asteroidea</taxon>
        <taxon>Valvatacea</taxon>
        <taxon>Valvatida</taxon>
        <taxon>Asterinidae</taxon>
        <taxon>Patiria</taxon>
    </lineage>
</organism>